<proteinExistence type="predicted"/>
<comment type="caution">
    <text evidence="2">The sequence shown here is derived from an EMBL/GenBank/DDBJ whole genome shotgun (WGS) entry which is preliminary data.</text>
</comment>
<reference evidence="2 3" key="1">
    <citation type="submission" date="2017-07" db="EMBL/GenBank/DDBJ databases">
        <title>Sandarakinorhabdus cyanobacteriorum sp. nov., a novel bacterium isolated from cyanobacterial aggregates in a eutrophic lake.</title>
        <authorList>
            <person name="Cai H."/>
        </authorList>
    </citation>
    <scope>NUCLEOTIDE SEQUENCE [LARGE SCALE GENOMIC DNA]</scope>
    <source>
        <strain evidence="2 3">TH057</strain>
    </source>
</reference>
<accession>A0A255YPD8</accession>
<gene>
    <name evidence="2" type="ORF">CHU93_05670</name>
</gene>
<evidence type="ECO:0000259" key="1">
    <source>
        <dbReference type="Pfam" id="PF14300"/>
    </source>
</evidence>
<protein>
    <recommendedName>
        <fullName evidence="1">DNA mimic protein DMP19 C-terminal domain-containing protein</fullName>
    </recommendedName>
</protein>
<name>A0A255YPD8_9SPHN</name>
<sequence length="125" mass="14378">MMWSDIVGQVANGGFEQYCDNYAKDLALGLAAVRALKWPDLQARFERAMIEQAGSLADPVLKQPVALTDEPEKWQASRKRLIRHLAGLRKPWWKPITRANLAFVEEHYWEVRLQLAYQQLVLSGE</sequence>
<dbReference type="InterPro" id="IPR025402">
    <property type="entry name" value="DMP19_C"/>
</dbReference>
<dbReference type="Proteomes" id="UP000216991">
    <property type="component" value="Unassembled WGS sequence"/>
</dbReference>
<evidence type="ECO:0000313" key="3">
    <source>
        <dbReference type="Proteomes" id="UP000216991"/>
    </source>
</evidence>
<dbReference type="EMBL" id="NOXT01000095">
    <property type="protein sequence ID" value="OYQ31068.1"/>
    <property type="molecule type" value="Genomic_DNA"/>
</dbReference>
<organism evidence="2 3">
    <name type="scientific">Sandarakinorhabdus cyanobacteriorum</name>
    <dbReference type="NCBI Taxonomy" id="1981098"/>
    <lineage>
        <taxon>Bacteria</taxon>
        <taxon>Pseudomonadati</taxon>
        <taxon>Pseudomonadota</taxon>
        <taxon>Alphaproteobacteria</taxon>
        <taxon>Sphingomonadales</taxon>
        <taxon>Sphingosinicellaceae</taxon>
        <taxon>Sandarakinorhabdus</taxon>
    </lineage>
</organism>
<feature type="domain" description="DNA mimic protein DMP19 C-terminal" evidence="1">
    <location>
        <begin position="2"/>
        <end position="78"/>
    </location>
</feature>
<dbReference type="AlphaFoldDB" id="A0A255YPD8"/>
<keyword evidence="3" id="KW-1185">Reference proteome</keyword>
<dbReference type="Pfam" id="PF14300">
    <property type="entry name" value="DMP19"/>
    <property type="match status" value="1"/>
</dbReference>
<evidence type="ECO:0000313" key="2">
    <source>
        <dbReference type="EMBL" id="OYQ31068.1"/>
    </source>
</evidence>